<keyword evidence="1" id="KW-0539">Nucleus</keyword>
<dbReference type="GO" id="GO:1990414">
    <property type="term" value="P:replication-born double-strand break repair via sister chromatid exchange"/>
    <property type="evidence" value="ECO:0007669"/>
    <property type="project" value="TreeGrafter"/>
</dbReference>
<protein>
    <recommendedName>
        <fullName evidence="1">Sister chromatid cohesion protein</fullName>
    </recommendedName>
</protein>
<dbReference type="GO" id="GO:0071169">
    <property type="term" value="P:establishment of protein localization to chromatin"/>
    <property type="evidence" value="ECO:0007669"/>
    <property type="project" value="TreeGrafter"/>
</dbReference>
<dbReference type="InterPro" id="IPR024986">
    <property type="entry name" value="Nipped-B_C"/>
</dbReference>
<reference evidence="4 5" key="1">
    <citation type="submission" date="2020-08" db="EMBL/GenBank/DDBJ databases">
        <authorList>
            <person name="Newling K."/>
            <person name="Davey J."/>
            <person name="Forrester S."/>
        </authorList>
    </citation>
    <scope>NUCLEOTIDE SEQUENCE [LARGE SCALE GENOMIC DNA]</scope>
    <source>
        <strain evidence="5">Crithidia deanei Carvalho (ATCC PRA-265)</strain>
    </source>
</reference>
<dbReference type="Proteomes" id="UP000515908">
    <property type="component" value="Chromosome 14"/>
</dbReference>
<keyword evidence="5" id="KW-1185">Reference proteome</keyword>
<dbReference type="InterPro" id="IPR033031">
    <property type="entry name" value="Scc2/Nipped-B"/>
</dbReference>
<dbReference type="GO" id="GO:0090694">
    <property type="term" value="C:Scc2-Scc4 cohesin loading complex"/>
    <property type="evidence" value="ECO:0007669"/>
    <property type="project" value="TreeGrafter"/>
</dbReference>
<dbReference type="PANTHER" id="PTHR21704">
    <property type="entry name" value="NIPPED-B-LIKE PROTEIN DELANGIN SCC2-RELATED"/>
    <property type="match status" value="1"/>
</dbReference>
<evidence type="ECO:0000313" key="5">
    <source>
        <dbReference type="Proteomes" id="UP000515908"/>
    </source>
</evidence>
<gene>
    <name evidence="4" type="ORF">ADEAN_000702700</name>
</gene>
<dbReference type="SUPFAM" id="SSF48371">
    <property type="entry name" value="ARM repeat"/>
    <property type="match status" value="1"/>
</dbReference>
<evidence type="ECO:0000259" key="3">
    <source>
        <dbReference type="Pfam" id="PF12830"/>
    </source>
</evidence>
<dbReference type="OrthoDB" id="248474at2759"/>
<dbReference type="PANTHER" id="PTHR21704:SF18">
    <property type="entry name" value="NIPPED-B-LIKE PROTEIN"/>
    <property type="match status" value="1"/>
</dbReference>
<comment type="subcellular location">
    <subcellularLocation>
        <location evidence="1">Nucleus</location>
    </subcellularLocation>
</comment>
<comment type="similarity">
    <text evidence="1">Belongs to the SCC2/Nipped-B family.</text>
</comment>
<accession>A0A7G2CJE3</accession>
<feature type="region of interest" description="Disordered" evidence="2">
    <location>
        <begin position="192"/>
        <end position="216"/>
    </location>
</feature>
<dbReference type="EMBL" id="LR877158">
    <property type="protein sequence ID" value="CAD2219519.1"/>
    <property type="molecule type" value="Genomic_DNA"/>
</dbReference>
<keyword evidence="1" id="KW-0131">Cell cycle</keyword>
<dbReference type="GO" id="GO:0034087">
    <property type="term" value="P:establishment of mitotic sister chromatid cohesion"/>
    <property type="evidence" value="ECO:0007669"/>
    <property type="project" value="TreeGrafter"/>
</dbReference>
<dbReference type="InterPro" id="IPR016024">
    <property type="entry name" value="ARM-type_fold"/>
</dbReference>
<sequence>MITCGAKDKLSLAQIRPPYLVLCYNHMNSYYVRARELLPSLRSQPQGSAYLQRYLFLLSELLRLYHNWSKPHAILLEANITGKVPNELSAGGGICENVYQLMLQILSVCEADVKAKLAVITLKMFTSLCILQPSKFWPLCEPHIREALQPSAAVSLQVQGLTFIRDFLAEEDARVDLAAKLTADVETGKQIAQAERVSEEDGEEEEESEEEEYKAYRGKKKKTAALPSHDEDQNSGMATWVMQKFYQDIIQLCETSRWVLVRRRCLEVLQWSAQCGLLPPVKYLDVLIGLCGDVDPSLRPIALRCLRSLADRHEDAIASLFSRGLLKAYGVQHLCQVNLLQSAYVTDSMGLERSVYSPVIKLLHKKGRDNSMTSLLRLLYQESKARALWEDLGEDAAEEDVFRSKNPATLLAHIGTVIALTPFVLESDVLHVLQLCGEGIDYNGANMSDLLTQELNGGSQKLHTVTLHLSIGVVMLHYIQQTLKMDTG</sequence>
<dbReference type="GO" id="GO:0010468">
    <property type="term" value="P:regulation of gene expression"/>
    <property type="evidence" value="ECO:0007669"/>
    <property type="project" value="InterPro"/>
</dbReference>
<proteinExistence type="inferred from homology"/>
<dbReference type="GO" id="GO:0061775">
    <property type="term" value="F:cohesin loader activity"/>
    <property type="evidence" value="ECO:0007669"/>
    <property type="project" value="InterPro"/>
</dbReference>
<dbReference type="GO" id="GO:0140588">
    <property type="term" value="P:chromatin looping"/>
    <property type="evidence" value="ECO:0007669"/>
    <property type="project" value="InterPro"/>
</dbReference>
<feature type="compositionally biased region" description="Acidic residues" evidence="2">
    <location>
        <begin position="198"/>
        <end position="212"/>
    </location>
</feature>
<dbReference type="VEuPathDB" id="TriTrypDB:ADEAN_000702700"/>
<evidence type="ECO:0000256" key="1">
    <source>
        <dbReference type="RuleBase" id="RU364107"/>
    </source>
</evidence>
<organism evidence="4 5">
    <name type="scientific">Angomonas deanei</name>
    <dbReference type="NCBI Taxonomy" id="59799"/>
    <lineage>
        <taxon>Eukaryota</taxon>
        <taxon>Discoba</taxon>
        <taxon>Euglenozoa</taxon>
        <taxon>Kinetoplastea</taxon>
        <taxon>Metakinetoplastina</taxon>
        <taxon>Trypanosomatida</taxon>
        <taxon>Trypanosomatidae</taxon>
        <taxon>Strigomonadinae</taxon>
        <taxon>Angomonas</taxon>
    </lineage>
</organism>
<dbReference type="AlphaFoldDB" id="A0A7G2CJE3"/>
<dbReference type="Pfam" id="PF12830">
    <property type="entry name" value="Nipped-B_C"/>
    <property type="match status" value="1"/>
</dbReference>
<evidence type="ECO:0000313" key="4">
    <source>
        <dbReference type="EMBL" id="CAD2219519.1"/>
    </source>
</evidence>
<name>A0A7G2CJE3_9TRYP</name>
<keyword evidence="1" id="KW-0677">Repeat</keyword>
<feature type="domain" description="Sister chromatid cohesion C-terminal" evidence="3">
    <location>
        <begin position="238"/>
        <end position="434"/>
    </location>
</feature>
<dbReference type="GO" id="GO:0003682">
    <property type="term" value="F:chromatin binding"/>
    <property type="evidence" value="ECO:0007669"/>
    <property type="project" value="TreeGrafter"/>
</dbReference>
<evidence type="ECO:0000256" key="2">
    <source>
        <dbReference type="SAM" id="MobiDB-lite"/>
    </source>
</evidence>